<keyword evidence="2" id="KW-1185">Reference proteome</keyword>
<dbReference type="EMBL" id="JAUFPT010000097">
    <property type="protein sequence ID" value="MDN3574290.1"/>
    <property type="molecule type" value="Genomic_DNA"/>
</dbReference>
<accession>A0ABT8AX32</accession>
<comment type="caution">
    <text evidence="1">The sequence shown here is derived from an EMBL/GenBank/DDBJ whole genome shotgun (WGS) entry which is preliminary data.</text>
</comment>
<gene>
    <name evidence="1" type="ORF">QWZ18_27250</name>
</gene>
<evidence type="ECO:0000313" key="2">
    <source>
        <dbReference type="Proteomes" id="UP001244297"/>
    </source>
</evidence>
<dbReference type="RefSeq" id="WP_238291122.1">
    <property type="nucleotide sequence ID" value="NZ_BPQS01000032.1"/>
</dbReference>
<evidence type="ECO:0000313" key="1">
    <source>
        <dbReference type="EMBL" id="MDN3574290.1"/>
    </source>
</evidence>
<proteinExistence type="predicted"/>
<name>A0ABT8AX32_9HYPH</name>
<protein>
    <submittedName>
        <fullName evidence="1">Uncharacterized protein</fullName>
    </submittedName>
</protein>
<organism evidence="1 2">
    <name type="scientific">Methylobacterium longum</name>
    <dbReference type="NCBI Taxonomy" id="767694"/>
    <lineage>
        <taxon>Bacteria</taxon>
        <taxon>Pseudomonadati</taxon>
        <taxon>Pseudomonadota</taxon>
        <taxon>Alphaproteobacteria</taxon>
        <taxon>Hyphomicrobiales</taxon>
        <taxon>Methylobacteriaceae</taxon>
        <taxon>Methylobacterium</taxon>
    </lineage>
</organism>
<sequence length="130" mass="14300">MSSSLAPAELSPAVASWRDQIERLSEHASPCRYLAPAKWAAIRSNAMAFCDQHGAEAHRLGWTAPQLFGVHADHGTLRVDYCGALMVGGTPARSVEAHRILFEQTAAYRDRQGQVWGVPVWEFARKAASR</sequence>
<reference evidence="2" key="1">
    <citation type="journal article" date="2019" name="Int. J. Syst. Evol. Microbiol.">
        <title>The Global Catalogue of Microorganisms (GCM) 10K type strain sequencing project: providing services to taxonomists for standard genome sequencing and annotation.</title>
        <authorList>
            <consortium name="The Broad Institute Genomics Platform"/>
            <consortium name="The Broad Institute Genome Sequencing Center for Infectious Disease"/>
            <person name="Wu L."/>
            <person name="Ma J."/>
        </authorList>
    </citation>
    <scope>NUCLEOTIDE SEQUENCE [LARGE SCALE GENOMIC DNA]</scope>
    <source>
        <strain evidence="2">CECT 7806</strain>
    </source>
</reference>
<dbReference type="Proteomes" id="UP001244297">
    <property type="component" value="Unassembled WGS sequence"/>
</dbReference>